<evidence type="ECO:0000313" key="2">
    <source>
        <dbReference type="Proteomes" id="UP000033434"/>
    </source>
</evidence>
<gene>
    <name evidence="1" type="ORF">N479_17500</name>
</gene>
<dbReference type="Proteomes" id="UP000033434">
    <property type="component" value="Unassembled WGS sequence"/>
</dbReference>
<dbReference type="EMBL" id="AUXW01000160">
    <property type="protein sequence ID" value="KKE82606.1"/>
    <property type="molecule type" value="Genomic_DNA"/>
</dbReference>
<proteinExistence type="predicted"/>
<dbReference type="AlphaFoldDB" id="A0A0F6A9S9"/>
<name>A0A0F6A9S9_9GAMM</name>
<dbReference type="RefSeq" id="WP_046356985.1">
    <property type="nucleotide sequence ID" value="NZ_AUXW01000160.1"/>
</dbReference>
<dbReference type="PATRIC" id="fig|1129367.4.peg.3482"/>
<comment type="caution">
    <text evidence="1">The sequence shown here is derived from an EMBL/GenBank/DDBJ whole genome shotgun (WGS) entry which is preliminary data.</text>
</comment>
<evidence type="ECO:0000313" key="1">
    <source>
        <dbReference type="EMBL" id="KKE82606.1"/>
    </source>
</evidence>
<accession>A0A0F6A9S9</accession>
<sequence length="62" mass="7068">MSTNNEYFNDVNAFSSREHELIRKAFKQGYLQGKEDGINGIHVSSRVIENALFTEEETALAF</sequence>
<protein>
    <submittedName>
        <fullName evidence="1">Uncharacterized protein</fullName>
    </submittedName>
</protein>
<reference evidence="1 2" key="1">
    <citation type="journal article" date="2015" name="BMC Genomics">
        <title>Genome mining reveals unlocked bioactive potential of marine Gram-negative bacteria.</title>
        <authorList>
            <person name="Machado H."/>
            <person name="Sonnenschein E.C."/>
            <person name="Melchiorsen J."/>
            <person name="Gram L."/>
        </authorList>
    </citation>
    <scope>NUCLEOTIDE SEQUENCE [LARGE SCALE GENOMIC DNA]</scope>
    <source>
        <strain evidence="1 2">S4054</strain>
    </source>
</reference>
<organism evidence="1 2">
    <name type="scientific">Pseudoalteromonas luteoviolacea S4054</name>
    <dbReference type="NCBI Taxonomy" id="1129367"/>
    <lineage>
        <taxon>Bacteria</taxon>
        <taxon>Pseudomonadati</taxon>
        <taxon>Pseudomonadota</taxon>
        <taxon>Gammaproteobacteria</taxon>
        <taxon>Alteromonadales</taxon>
        <taxon>Pseudoalteromonadaceae</taxon>
        <taxon>Pseudoalteromonas</taxon>
    </lineage>
</organism>